<keyword evidence="2" id="KW-0812">Transmembrane</keyword>
<accession>A0AAV8RLE4</accession>
<evidence type="ECO:0000313" key="5">
    <source>
        <dbReference type="Proteomes" id="UP001222027"/>
    </source>
</evidence>
<dbReference type="AlphaFoldDB" id="A0AAV8RLE4"/>
<sequence length="624" mass="70268">MIEIGEELNNSLCSSEESAMNGGRPRLLQHISATSLVSIARKSYRRIEQLDGYMGLLARLVAFMAGPFVRPVQQRWLSWLSFLDCIILTTKKILVFIYPSLEPVFTKIDELAFLVDSLPDKFDGVIDQLLLVMFGSSNEERERDEEQDRAMRRGNEMKNMKRNRGVDVKVEPLHYIHFFADMLSYACCLTSKMMTRTCQLMMLKRQLHGGVICSRISSRSIQCSEVVWLLFFFFGTSMAIGDGVLTPTISVLSAVSGVGVKLPHLHENYVASVSCEQLCFALQVPRQCLLIWVISLLFPSRLPSPVWCIPAYMGEAAFLSKLHEDIRRSFYRAIPEPVFWPVFIVATLAPVVSATFSVVSQCCAFSCFPPVKIVHNSNQIYGRIYIPEVNWMLMCLCLAVMIGLRNTNFIGHAYGRADQVISSTGIADTIIIFVTTWLMFLVIIVVWRQKSRTGHGFSRVLWIDRAVVCIGIDDGSVSGRQDRTKRVAHIQVYRKVRGQGSAARKLEFENDLVSGILAFVEMEDDDGEVSSDYESGESGIRCLEHTSDHNVQQSDTHLKRPPAHEFWLSRQLKTEFLEILTAKECGVVYILGHSHAKAKKSSAPVVLLNAPHSLLLEVGMVCYV</sequence>
<organism evidence="4 5">
    <name type="scientific">Ensete ventricosum</name>
    <name type="common">Abyssinian banana</name>
    <name type="synonym">Musa ensete</name>
    <dbReference type="NCBI Taxonomy" id="4639"/>
    <lineage>
        <taxon>Eukaryota</taxon>
        <taxon>Viridiplantae</taxon>
        <taxon>Streptophyta</taxon>
        <taxon>Embryophyta</taxon>
        <taxon>Tracheophyta</taxon>
        <taxon>Spermatophyta</taxon>
        <taxon>Magnoliopsida</taxon>
        <taxon>Liliopsida</taxon>
        <taxon>Zingiberales</taxon>
        <taxon>Musaceae</taxon>
        <taxon>Ensete</taxon>
    </lineage>
</organism>
<keyword evidence="5" id="KW-1185">Reference proteome</keyword>
<evidence type="ECO:0000259" key="3">
    <source>
        <dbReference type="Pfam" id="PF02705"/>
    </source>
</evidence>
<gene>
    <name evidence="4" type="ORF">OPV22_006692</name>
</gene>
<dbReference type="Pfam" id="PF02705">
    <property type="entry name" value="K_trans"/>
    <property type="match status" value="2"/>
</dbReference>
<feature type="transmembrane region" description="Helical" evidence="2">
    <location>
        <begin position="338"/>
        <end position="368"/>
    </location>
</feature>
<evidence type="ECO:0000256" key="2">
    <source>
        <dbReference type="SAM" id="Phobius"/>
    </source>
</evidence>
<name>A0AAV8RLE4_ENSVE</name>
<dbReference type="GO" id="GO:0016020">
    <property type="term" value="C:membrane"/>
    <property type="evidence" value="ECO:0007669"/>
    <property type="project" value="InterPro"/>
</dbReference>
<evidence type="ECO:0000313" key="4">
    <source>
        <dbReference type="EMBL" id="KAJ8505806.1"/>
    </source>
</evidence>
<dbReference type="Proteomes" id="UP001222027">
    <property type="component" value="Unassembled WGS sequence"/>
</dbReference>
<dbReference type="InterPro" id="IPR003855">
    <property type="entry name" value="K+_transporter"/>
</dbReference>
<dbReference type="EMBL" id="JAQQAF010000002">
    <property type="protein sequence ID" value="KAJ8505806.1"/>
    <property type="molecule type" value="Genomic_DNA"/>
</dbReference>
<feature type="domain" description="K+ potassium transporter integral membrane" evidence="3">
    <location>
        <begin position="214"/>
        <end position="275"/>
    </location>
</feature>
<dbReference type="GO" id="GO:0015079">
    <property type="term" value="F:potassium ion transmembrane transporter activity"/>
    <property type="evidence" value="ECO:0007669"/>
    <property type="project" value="InterPro"/>
</dbReference>
<feature type="domain" description="K+ potassium transporter integral membrane" evidence="3">
    <location>
        <begin position="311"/>
        <end position="451"/>
    </location>
</feature>
<keyword evidence="2" id="KW-0472">Membrane</keyword>
<reference evidence="4 5" key="1">
    <citation type="submission" date="2022-12" db="EMBL/GenBank/DDBJ databases">
        <title>Chromosome-scale assembly of the Ensete ventricosum genome.</title>
        <authorList>
            <person name="Dussert Y."/>
            <person name="Stocks J."/>
            <person name="Wendawek A."/>
            <person name="Woldeyes F."/>
            <person name="Nichols R.A."/>
            <person name="Borrell J.S."/>
        </authorList>
    </citation>
    <scope>NUCLEOTIDE SEQUENCE [LARGE SCALE GENOMIC DNA]</scope>
    <source>
        <strain evidence="5">cv. Maze</strain>
        <tissue evidence="4">Seeds</tissue>
    </source>
</reference>
<proteinExistence type="inferred from homology"/>
<keyword evidence="2" id="KW-1133">Transmembrane helix</keyword>
<protein>
    <recommendedName>
        <fullName evidence="3">K+ potassium transporter integral membrane domain-containing protein</fullName>
    </recommendedName>
</protein>
<dbReference type="PANTHER" id="PTHR30540">
    <property type="entry name" value="OSMOTIC STRESS POTASSIUM TRANSPORTER"/>
    <property type="match status" value="1"/>
</dbReference>
<feature type="transmembrane region" description="Helical" evidence="2">
    <location>
        <begin position="426"/>
        <end position="447"/>
    </location>
</feature>
<comment type="similarity">
    <text evidence="1">Belongs to the HAK/KUP transporter (TC 2.A.72.3) family.</text>
</comment>
<dbReference type="InterPro" id="IPR053951">
    <property type="entry name" value="K_trans_N"/>
</dbReference>
<evidence type="ECO:0000256" key="1">
    <source>
        <dbReference type="ARBA" id="ARBA00008440"/>
    </source>
</evidence>
<feature type="transmembrane region" description="Helical" evidence="2">
    <location>
        <begin position="389"/>
        <end position="406"/>
    </location>
</feature>
<comment type="caution">
    <text evidence="4">The sequence shown here is derived from an EMBL/GenBank/DDBJ whole genome shotgun (WGS) entry which is preliminary data.</text>
</comment>
<dbReference type="PANTHER" id="PTHR30540:SF14">
    <property type="entry name" value="POTASSIUM TRANSPORTER 1"/>
    <property type="match status" value="1"/>
</dbReference>